<dbReference type="GO" id="GO:0043565">
    <property type="term" value="F:sequence-specific DNA binding"/>
    <property type="evidence" value="ECO:0007669"/>
    <property type="project" value="InterPro"/>
</dbReference>
<keyword evidence="1" id="KW-0805">Transcription regulation</keyword>
<dbReference type="Pfam" id="PF02311">
    <property type="entry name" value="AraC_binding"/>
    <property type="match status" value="1"/>
</dbReference>
<keyword evidence="3" id="KW-0804">Transcription</keyword>
<dbReference type="Proteomes" id="UP000239471">
    <property type="component" value="Unassembled WGS sequence"/>
</dbReference>
<dbReference type="InterPro" id="IPR018060">
    <property type="entry name" value="HTH_AraC"/>
</dbReference>
<evidence type="ECO:0000256" key="1">
    <source>
        <dbReference type="ARBA" id="ARBA00023015"/>
    </source>
</evidence>
<evidence type="ECO:0000259" key="4">
    <source>
        <dbReference type="PROSITE" id="PS01124"/>
    </source>
</evidence>
<dbReference type="PRINTS" id="PR00032">
    <property type="entry name" value="HTHARAC"/>
</dbReference>
<dbReference type="Gene3D" id="1.10.10.60">
    <property type="entry name" value="Homeodomain-like"/>
    <property type="match status" value="2"/>
</dbReference>
<evidence type="ECO:0000313" key="6">
    <source>
        <dbReference type="Proteomes" id="UP000239471"/>
    </source>
</evidence>
<accession>A0A2T0BFP2</accession>
<feature type="domain" description="HTH araC/xylS-type" evidence="4">
    <location>
        <begin position="190"/>
        <end position="288"/>
    </location>
</feature>
<name>A0A2T0BFP2_9CLOT</name>
<evidence type="ECO:0000256" key="3">
    <source>
        <dbReference type="ARBA" id="ARBA00023163"/>
    </source>
</evidence>
<keyword evidence="6" id="KW-1185">Reference proteome</keyword>
<evidence type="ECO:0000256" key="2">
    <source>
        <dbReference type="ARBA" id="ARBA00023125"/>
    </source>
</evidence>
<dbReference type="PANTHER" id="PTHR43280">
    <property type="entry name" value="ARAC-FAMILY TRANSCRIPTIONAL REGULATOR"/>
    <property type="match status" value="1"/>
</dbReference>
<dbReference type="Gene3D" id="2.60.120.10">
    <property type="entry name" value="Jelly Rolls"/>
    <property type="match status" value="1"/>
</dbReference>
<dbReference type="PROSITE" id="PS01124">
    <property type="entry name" value="HTH_ARAC_FAMILY_2"/>
    <property type="match status" value="1"/>
</dbReference>
<dbReference type="GO" id="GO:0003700">
    <property type="term" value="F:DNA-binding transcription factor activity"/>
    <property type="evidence" value="ECO:0007669"/>
    <property type="project" value="InterPro"/>
</dbReference>
<dbReference type="RefSeq" id="WP_106059527.1">
    <property type="nucleotide sequence ID" value="NZ_PVXQ01000013.1"/>
</dbReference>
<protein>
    <submittedName>
        <fullName evidence="5">Melibiose operon regulatory protein</fullName>
    </submittedName>
</protein>
<dbReference type="Pfam" id="PF12833">
    <property type="entry name" value="HTH_18"/>
    <property type="match status" value="1"/>
</dbReference>
<dbReference type="OrthoDB" id="9791615at2"/>
<organism evidence="5 6">
    <name type="scientific">Clostridium vincentii</name>
    <dbReference type="NCBI Taxonomy" id="52704"/>
    <lineage>
        <taxon>Bacteria</taxon>
        <taxon>Bacillati</taxon>
        <taxon>Bacillota</taxon>
        <taxon>Clostridia</taxon>
        <taxon>Eubacteriales</taxon>
        <taxon>Clostridiaceae</taxon>
        <taxon>Clostridium</taxon>
    </lineage>
</organism>
<evidence type="ECO:0000313" key="5">
    <source>
        <dbReference type="EMBL" id="PRR82726.1"/>
    </source>
</evidence>
<gene>
    <name evidence="5" type="primary">melR</name>
    <name evidence="5" type="ORF">CLVI_15360</name>
</gene>
<dbReference type="SUPFAM" id="SSF46689">
    <property type="entry name" value="Homeodomain-like"/>
    <property type="match status" value="2"/>
</dbReference>
<keyword evidence="2" id="KW-0238">DNA-binding</keyword>
<dbReference type="EMBL" id="PVXQ01000013">
    <property type="protein sequence ID" value="PRR82726.1"/>
    <property type="molecule type" value="Genomic_DNA"/>
</dbReference>
<dbReference type="InterPro" id="IPR009057">
    <property type="entry name" value="Homeodomain-like_sf"/>
</dbReference>
<dbReference type="InterPro" id="IPR018062">
    <property type="entry name" value="HTH_AraC-typ_CS"/>
</dbReference>
<reference evidence="5 6" key="1">
    <citation type="submission" date="2018-03" db="EMBL/GenBank/DDBJ databases">
        <title>Genome sequence of Clostridium vincentii DSM 10228.</title>
        <authorList>
            <person name="Poehlein A."/>
            <person name="Daniel R."/>
        </authorList>
    </citation>
    <scope>NUCLEOTIDE SEQUENCE [LARGE SCALE GENOMIC DNA]</scope>
    <source>
        <strain evidence="5 6">DSM 10228</strain>
    </source>
</reference>
<dbReference type="InterPro" id="IPR003313">
    <property type="entry name" value="AraC-bd"/>
</dbReference>
<dbReference type="PROSITE" id="PS00041">
    <property type="entry name" value="HTH_ARAC_FAMILY_1"/>
    <property type="match status" value="1"/>
</dbReference>
<dbReference type="InterPro" id="IPR014710">
    <property type="entry name" value="RmlC-like_jellyroll"/>
</dbReference>
<dbReference type="InterPro" id="IPR037923">
    <property type="entry name" value="HTH-like"/>
</dbReference>
<dbReference type="SUPFAM" id="SSF51215">
    <property type="entry name" value="Regulatory protein AraC"/>
    <property type="match status" value="1"/>
</dbReference>
<dbReference type="AlphaFoldDB" id="A0A2T0BFP2"/>
<proteinExistence type="predicted"/>
<comment type="caution">
    <text evidence="5">The sequence shown here is derived from an EMBL/GenBank/DDBJ whole genome shotgun (WGS) entry which is preliminary data.</text>
</comment>
<dbReference type="InterPro" id="IPR020449">
    <property type="entry name" value="Tscrpt_reg_AraC-type_HTH"/>
</dbReference>
<dbReference type="SMART" id="SM00342">
    <property type="entry name" value="HTH_ARAC"/>
    <property type="match status" value="1"/>
</dbReference>
<dbReference type="PANTHER" id="PTHR43280:SF28">
    <property type="entry name" value="HTH-TYPE TRANSCRIPTIONAL ACTIVATOR RHAS"/>
    <property type="match status" value="1"/>
</dbReference>
<sequence length="291" mass="33938">MNIINLKENKIHGDFILPFTTYFSEFTNNSSSFVAHWHEEIEITFIEKGSGEFKVDLDSYIFKKGDILIIPPFALHTMYPTDSTYCSLSTIVFNLGMLNSLITDGCSIKYFAPILNNEHQFSLIKEDSKGYNEMLNSLKEIFNCFDSKSDIFELKLKSLLFYFFSLIYENDLVLKKTVAPLTNESIKRIKIILNYIHENYMNTLLIRDIAKACNLSQYYFMKFFKKHIGMTCTEYITVYRLDLSSKLLSSTDKSITEISFETGFNNVSYFNKLFKEKFKVTPKEFSRANKV</sequence>